<dbReference type="SUPFAM" id="SSF54001">
    <property type="entry name" value="Cysteine proteinases"/>
    <property type="match status" value="1"/>
</dbReference>
<proteinExistence type="predicted"/>
<dbReference type="RefSeq" id="WP_406854170.1">
    <property type="nucleotide sequence ID" value="NZ_CP157484.1"/>
</dbReference>
<dbReference type="Pfam" id="PF01841">
    <property type="entry name" value="Transglut_core"/>
    <property type="match status" value="1"/>
</dbReference>
<name>A0AAU7JB75_9HYPH</name>
<sequence length="291" mass="32265">MIHLTVRHTTTYTYANPVRLGEHRMMLRPRDSHDLRLVKADLSISPKATLRWMHDVFGNSIALARFDEPTTELRIESTLQIERYPGDPRRVEVTPEARVYPFIYSSEDRQDLARLVDLHYPDPKGALAAWAKGFVTAQPMDTLELVSSINSSIRQQFGYGVRNEEGTQTPQETLELGSGTCRDFALLMIEALRSLGVAARFVSGYLYDPALDGGSHGVRGAGATHAWVEAYLPGAGWIEYDPTNGIIGSDALLRIAVTRDPSQAIPISGEFTGRSGDFTGMKVDVDVTTRR</sequence>
<dbReference type="InterPro" id="IPR002931">
    <property type="entry name" value="Transglutaminase-like"/>
</dbReference>
<accession>A0AAU7JB75</accession>
<reference evidence="2" key="1">
    <citation type="submission" date="2024-05" db="EMBL/GenBank/DDBJ databases">
        <authorList>
            <person name="Kim S."/>
            <person name="Heo J."/>
            <person name="Choi H."/>
            <person name="Choi Y."/>
            <person name="Kwon S.-W."/>
            <person name="Kim Y."/>
        </authorList>
    </citation>
    <scope>NUCLEOTIDE SEQUENCE</scope>
    <source>
        <strain evidence="2">KACC 23698</strain>
    </source>
</reference>
<dbReference type="Gene3D" id="3.10.620.30">
    <property type="match status" value="1"/>
</dbReference>
<dbReference type="AlphaFoldDB" id="A0AAU7JB75"/>
<feature type="domain" description="Transglutaminase-like" evidence="1">
    <location>
        <begin position="173"/>
        <end position="244"/>
    </location>
</feature>
<evidence type="ECO:0000259" key="1">
    <source>
        <dbReference type="SMART" id="SM00460"/>
    </source>
</evidence>
<dbReference type="PANTHER" id="PTHR33490">
    <property type="entry name" value="BLR5614 PROTEIN-RELATED"/>
    <property type="match status" value="1"/>
</dbReference>
<dbReference type="Pfam" id="PF08379">
    <property type="entry name" value="Bact_transglu_N"/>
    <property type="match status" value="1"/>
</dbReference>
<protein>
    <submittedName>
        <fullName evidence="2">Transglutaminase family protein</fullName>
    </submittedName>
</protein>
<dbReference type="InterPro" id="IPR013589">
    <property type="entry name" value="Bac_transglu_N"/>
</dbReference>
<dbReference type="PANTHER" id="PTHR33490:SF1">
    <property type="entry name" value="SLL1233 PROTEIN"/>
    <property type="match status" value="1"/>
</dbReference>
<gene>
    <name evidence="2" type="ORF">ABEG18_16630</name>
</gene>
<organism evidence="2">
    <name type="scientific">Alsobacter sp. KACC 23698</name>
    <dbReference type="NCBI Taxonomy" id="3149229"/>
    <lineage>
        <taxon>Bacteria</taxon>
        <taxon>Pseudomonadati</taxon>
        <taxon>Pseudomonadota</taxon>
        <taxon>Alphaproteobacteria</taxon>
        <taxon>Hyphomicrobiales</taxon>
        <taxon>Alsobacteraceae</taxon>
        <taxon>Alsobacter</taxon>
    </lineage>
</organism>
<dbReference type="InterPro" id="IPR038765">
    <property type="entry name" value="Papain-like_cys_pep_sf"/>
</dbReference>
<evidence type="ECO:0000313" key="2">
    <source>
        <dbReference type="EMBL" id="XBO37349.1"/>
    </source>
</evidence>
<dbReference type="SMART" id="SM00460">
    <property type="entry name" value="TGc"/>
    <property type="match status" value="1"/>
</dbReference>
<dbReference type="EMBL" id="CP157484">
    <property type="protein sequence ID" value="XBO37349.1"/>
    <property type="molecule type" value="Genomic_DNA"/>
</dbReference>